<proteinExistence type="predicted"/>
<protein>
    <recommendedName>
        <fullName evidence="1">HTH cro/C1-type domain-containing protein</fullName>
    </recommendedName>
</protein>
<dbReference type="Proteomes" id="UP000239747">
    <property type="component" value="Unassembled WGS sequence"/>
</dbReference>
<keyword evidence="3" id="KW-1185">Reference proteome</keyword>
<dbReference type="AlphaFoldDB" id="A0A2S7U807"/>
<dbReference type="Pfam" id="PF01381">
    <property type="entry name" value="HTH_3"/>
    <property type="match status" value="1"/>
</dbReference>
<dbReference type="RefSeq" id="WP_105070247.1">
    <property type="nucleotide sequence ID" value="NZ_MTPW01000001.1"/>
</dbReference>
<evidence type="ECO:0000313" key="3">
    <source>
        <dbReference type="Proteomes" id="UP000239747"/>
    </source>
</evidence>
<organism evidence="2 3">
    <name type="scientific">Nonlabens arenilitoris</name>
    <dbReference type="NCBI Taxonomy" id="1217969"/>
    <lineage>
        <taxon>Bacteria</taxon>
        <taxon>Pseudomonadati</taxon>
        <taxon>Bacteroidota</taxon>
        <taxon>Flavobacteriia</taxon>
        <taxon>Flavobacteriales</taxon>
        <taxon>Flavobacteriaceae</taxon>
        <taxon>Nonlabens</taxon>
    </lineage>
</organism>
<accession>A0A2S7U807</accession>
<sequence>MNIFISHNISYLIRKEKWDHATFAKEFGLSAAVVSHYVRGKNIPKIETLVKIAFYFTITLDELILSDMEAGMFPASYHMEALHLRDINDKVNSPNKNDTIKHLEKTIELQDKLIHSYEIQIQDLTKKGGDESLKIEL</sequence>
<dbReference type="CDD" id="cd00093">
    <property type="entry name" value="HTH_XRE"/>
    <property type="match status" value="1"/>
</dbReference>
<dbReference type="EMBL" id="MTPW01000001">
    <property type="protein sequence ID" value="PQJ31096.1"/>
    <property type="molecule type" value="Genomic_DNA"/>
</dbReference>
<dbReference type="InterPro" id="IPR001387">
    <property type="entry name" value="Cro/C1-type_HTH"/>
</dbReference>
<name>A0A2S7U807_9FLAO</name>
<gene>
    <name evidence="2" type="ORF">BST92_03775</name>
</gene>
<dbReference type="Gene3D" id="1.10.260.40">
    <property type="entry name" value="lambda repressor-like DNA-binding domains"/>
    <property type="match status" value="1"/>
</dbReference>
<dbReference type="SUPFAM" id="SSF47413">
    <property type="entry name" value="lambda repressor-like DNA-binding domains"/>
    <property type="match status" value="1"/>
</dbReference>
<dbReference type="PROSITE" id="PS50943">
    <property type="entry name" value="HTH_CROC1"/>
    <property type="match status" value="1"/>
</dbReference>
<dbReference type="OrthoDB" id="1162756at2"/>
<reference evidence="2 3" key="1">
    <citation type="submission" date="2017-01" db="EMBL/GenBank/DDBJ databases">
        <title>Trade-off between light-utilization and light-protection in marine flavobacteria.</title>
        <authorList>
            <person name="Kumagai Y."/>
            <person name="Yoshizawa S."/>
            <person name="Kogure K."/>
            <person name="Iwasaki W."/>
        </authorList>
    </citation>
    <scope>NUCLEOTIDE SEQUENCE [LARGE SCALE GENOMIC DNA]</scope>
    <source>
        <strain evidence="2 3">KCTC 32109</strain>
    </source>
</reference>
<evidence type="ECO:0000313" key="2">
    <source>
        <dbReference type="EMBL" id="PQJ31096.1"/>
    </source>
</evidence>
<evidence type="ECO:0000259" key="1">
    <source>
        <dbReference type="PROSITE" id="PS50943"/>
    </source>
</evidence>
<comment type="caution">
    <text evidence="2">The sequence shown here is derived from an EMBL/GenBank/DDBJ whole genome shotgun (WGS) entry which is preliminary data.</text>
</comment>
<dbReference type="InterPro" id="IPR010982">
    <property type="entry name" value="Lambda_DNA-bd_dom_sf"/>
</dbReference>
<feature type="domain" description="HTH cro/C1-type" evidence="1">
    <location>
        <begin position="23"/>
        <end position="63"/>
    </location>
</feature>
<dbReference type="GO" id="GO:0003677">
    <property type="term" value="F:DNA binding"/>
    <property type="evidence" value="ECO:0007669"/>
    <property type="project" value="InterPro"/>
</dbReference>
<dbReference type="SMART" id="SM00530">
    <property type="entry name" value="HTH_XRE"/>
    <property type="match status" value="1"/>
</dbReference>